<accession>A0A1H0GZ94</accession>
<dbReference type="RefSeq" id="WP_091853542.1">
    <property type="nucleotide sequence ID" value="NZ_FNIW01000010.1"/>
</dbReference>
<organism evidence="1 2">
    <name type="scientific">Prevotella communis</name>
    <dbReference type="NCBI Taxonomy" id="2913614"/>
    <lineage>
        <taxon>Bacteria</taxon>
        <taxon>Pseudomonadati</taxon>
        <taxon>Bacteroidota</taxon>
        <taxon>Bacteroidia</taxon>
        <taxon>Bacteroidales</taxon>
        <taxon>Prevotellaceae</taxon>
        <taxon>Prevotella</taxon>
    </lineage>
</organism>
<sequence>MANEGRLFSARVVVKLFDASDNEIGMTIGGAKEIAYAMANSKRIAKAVSHSPLFGKEVTERASLSEKVLDSVRNNHKLGEYLLFWVGQPLVVNK</sequence>
<evidence type="ECO:0000313" key="2">
    <source>
        <dbReference type="Proteomes" id="UP000199134"/>
    </source>
</evidence>
<comment type="caution">
    <text evidence="1">The sequence shown here is derived from an EMBL/GenBank/DDBJ whole genome shotgun (WGS) entry which is preliminary data.</text>
</comment>
<dbReference type="AlphaFoldDB" id="A0A1H0GZ94"/>
<dbReference type="Proteomes" id="UP000199134">
    <property type="component" value="Unassembled WGS sequence"/>
</dbReference>
<gene>
    <name evidence="1" type="ORF">SAMN04487900_11051</name>
</gene>
<reference evidence="2" key="1">
    <citation type="submission" date="2016-10" db="EMBL/GenBank/DDBJ databases">
        <authorList>
            <person name="de Groot N.N."/>
        </authorList>
    </citation>
    <scope>NUCLEOTIDE SEQUENCE [LARGE SCALE GENOMIC DNA]</scope>
    <source>
        <strain evidence="2">BP1-145</strain>
    </source>
</reference>
<protein>
    <submittedName>
        <fullName evidence="1">Uncharacterized protein</fullName>
    </submittedName>
</protein>
<proteinExistence type="predicted"/>
<name>A0A1H0GZ94_9BACT</name>
<dbReference type="EMBL" id="FNIW01000010">
    <property type="protein sequence ID" value="SDO12195.1"/>
    <property type="molecule type" value="Genomic_DNA"/>
</dbReference>
<evidence type="ECO:0000313" key="1">
    <source>
        <dbReference type="EMBL" id="SDO12195.1"/>
    </source>
</evidence>